<evidence type="ECO:0000313" key="4">
    <source>
        <dbReference type="EMBL" id="KPL87740.1"/>
    </source>
</evidence>
<dbReference type="CDD" id="cd11338">
    <property type="entry name" value="AmyAc_CMD"/>
    <property type="match status" value="1"/>
</dbReference>
<evidence type="ECO:0000313" key="5">
    <source>
        <dbReference type="Proteomes" id="UP000050502"/>
    </source>
</evidence>
<proteinExistence type="predicted"/>
<evidence type="ECO:0000256" key="1">
    <source>
        <dbReference type="ARBA" id="ARBA00022801"/>
    </source>
</evidence>
<accession>A0A0P6XVU2</accession>
<dbReference type="InterPro" id="IPR006047">
    <property type="entry name" value="GH13_cat_dom"/>
</dbReference>
<dbReference type="PANTHER" id="PTHR10357">
    <property type="entry name" value="ALPHA-AMYLASE FAMILY MEMBER"/>
    <property type="match status" value="1"/>
</dbReference>
<reference evidence="4 5" key="1">
    <citation type="submission" date="2015-07" db="EMBL/GenBank/DDBJ databases">
        <title>Whole genome sequence of Ardenticatena maritima DSM 23922.</title>
        <authorList>
            <person name="Hemp J."/>
            <person name="Ward L.M."/>
            <person name="Pace L.A."/>
            <person name="Fischer W.W."/>
        </authorList>
    </citation>
    <scope>NUCLEOTIDE SEQUENCE [LARGE SCALE GENOMIC DNA]</scope>
    <source>
        <strain evidence="4 5">110S</strain>
    </source>
</reference>
<dbReference type="InterPro" id="IPR017853">
    <property type="entry name" value="GH"/>
</dbReference>
<dbReference type="Gene3D" id="3.20.20.80">
    <property type="entry name" value="Glycosidases"/>
    <property type="match status" value="1"/>
</dbReference>
<dbReference type="Gene3D" id="2.60.40.1180">
    <property type="entry name" value="Golgi alpha-mannosidase II"/>
    <property type="match status" value="1"/>
</dbReference>
<dbReference type="InterPro" id="IPR013780">
    <property type="entry name" value="Glyco_hydro_b"/>
</dbReference>
<dbReference type="EMBL" id="LGKN01000005">
    <property type="protein sequence ID" value="KPL87740.1"/>
    <property type="molecule type" value="Genomic_DNA"/>
</dbReference>
<dbReference type="PANTHER" id="PTHR10357:SF210">
    <property type="entry name" value="MALTODEXTRIN GLUCOSIDASE"/>
    <property type="match status" value="1"/>
</dbReference>
<dbReference type="SUPFAM" id="SSF51445">
    <property type="entry name" value="(Trans)glycosidases"/>
    <property type="match status" value="1"/>
</dbReference>
<dbReference type="GO" id="GO:0005975">
    <property type="term" value="P:carbohydrate metabolic process"/>
    <property type="evidence" value="ECO:0007669"/>
    <property type="project" value="InterPro"/>
</dbReference>
<protein>
    <submittedName>
        <fullName evidence="4">Alpha-amylase</fullName>
    </submittedName>
</protein>
<dbReference type="Pfam" id="PF22460">
    <property type="entry name" value="Neopullulanase-like_C"/>
    <property type="match status" value="1"/>
</dbReference>
<sequence length="487" mass="55473">MQTPTWVHDAVFYQIFPDRFARGAASPANPRFEPWDAPPTFTGFKGGDLWGVLERLDYLQDLGITAIYFNPIFQSAANHRYHTHDYYRVDPLLGGDEAFRALLNEAHRRGIRIVLDGVFNHASRGFFQFNHILENGASSPYLSWFYVYGFPLHAYDEKHPPNYAAWWGMRALPKFNTDNPDVREFLWRVGEYWIEQGIDGWRLDVPNEITTPGFWETFRERVKRANPEAYIVGEIWEDATPWLNNRFDAVMNYLFTKAALGFFLGDLLDPALVEGVGYAPIPALDAEAFAHSIETLLAHYPRAATFAMLNLLGSHDTPRIRTLAQGDTTRLKLALFYQMTYPGAPCLYYGDEIGLEGGKDPDNRRGFPWGRRETWDADFLAWTKRCIRLRHAHGALRHGEYRTLYAQGDLLAYARFTGHEVFVLALNRGAQTAVFDVPLGDLADEGARFTDIWSGSQHLTVQNGVLPALRLAPGSVGVWQYGMRPQV</sequence>
<dbReference type="AlphaFoldDB" id="A0A0P6XVU2"/>
<dbReference type="Proteomes" id="UP000050502">
    <property type="component" value="Unassembled WGS sequence"/>
</dbReference>
<evidence type="ECO:0000259" key="3">
    <source>
        <dbReference type="SMART" id="SM00642"/>
    </source>
</evidence>
<organism evidence="4 5">
    <name type="scientific">Ardenticatena maritima</name>
    <dbReference type="NCBI Taxonomy" id="872965"/>
    <lineage>
        <taxon>Bacteria</taxon>
        <taxon>Bacillati</taxon>
        <taxon>Chloroflexota</taxon>
        <taxon>Ardenticatenia</taxon>
        <taxon>Ardenticatenales</taxon>
        <taxon>Ardenticatenaceae</taxon>
        <taxon>Ardenticatena</taxon>
    </lineage>
</organism>
<gene>
    <name evidence="4" type="ORF">SE16_09145</name>
</gene>
<evidence type="ECO:0000256" key="2">
    <source>
        <dbReference type="ARBA" id="ARBA00023295"/>
    </source>
</evidence>
<dbReference type="SMART" id="SM00642">
    <property type="entry name" value="Aamy"/>
    <property type="match status" value="1"/>
</dbReference>
<dbReference type="Pfam" id="PF00128">
    <property type="entry name" value="Alpha-amylase"/>
    <property type="match status" value="1"/>
</dbReference>
<keyword evidence="2" id="KW-0326">Glycosidase</keyword>
<feature type="domain" description="Glycosyl hydrolase family 13 catalytic" evidence="3">
    <location>
        <begin position="14"/>
        <end position="390"/>
    </location>
</feature>
<dbReference type="GO" id="GO:0016798">
    <property type="term" value="F:hydrolase activity, acting on glycosyl bonds"/>
    <property type="evidence" value="ECO:0007669"/>
    <property type="project" value="UniProtKB-KW"/>
</dbReference>
<name>A0A0P6XVU2_9CHLR</name>
<comment type="caution">
    <text evidence="4">The sequence shown here is derived from an EMBL/GenBank/DDBJ whole genome shotgun (WGS) entry which is preliminary data.</text>
</comment>
<dbReference type="InterPro" id="IPR055138">
    <property type="entry name" value="Neopullulanase-like_C"/>
</dbReference>
<dbReference type="SUPFAM" id="SSF51011">
    <property type="entry name" value="Glycosyl hydrolase domain"/>
    <property type="match status" value="1"/>
</dbReference>
<keyword evidence="1" id="KW-0378">Hydrolase</keyword>
<dbReference type="RefSeq" id="WP_054493302.1">
    <property type="nucleotide sequence ID" value="NZ_BBZA01000150.1"/>
</dbReference>
<dbReference type="PATRIC" id="fig|872965.6.peg.1869"/>